<reference evidence="2 3" key="2">
    <citation type="journal article" date="2011" name="Mol. Biol. Evol.">
        <title>Unity in variety--the pan-genome of the Chlamydiae.</title>
        <authorList>
            <person name="Collingro A."/>
            <person name="Tischler P."/>
            <person name="Weinmaier T."/>
            <person name="Penz T."/>
            <person name="Heinz E."/>
            <person name="Brunham R.C."/>
            <person name="Read T.D."/>
            <person name="Bavoil P.M."/>
            <person name="Sachse K."/>
            <person name="Kahane S."/>
            <person name="Friedman M.G."/>
            <person name="Rattei T."/>
            <person name="Myers G.S."/>
            <person name="Horn M."/>
        </authorList>
    </citation>
    <scope>NUCLEOTIDE SEQUENCE [LARGE SCALE GENOMIC DNA]</scope>
    <source>
        <strain evidence="3">ATCC VR-1471 / Z</strain>
    </source>
</reference>
<dbReference type="SUPFAM" id="SSF57783">
    <property type="entry name" value="Zinc beta-ribbon"/>
    <property type="match status" value="1"/>
</dbReference>
<dbReference type="AlphaFoldDB" id="F8L8J2"/>
<dbReference type="HOGENOM" id="CLU_034077_1_0_0"/>
<feature type="domain" description="DNA primase/helicase Gp4 N-terminal Bacteriophage T7-like" evidence="1">
    <location>
        <begin position="23"/>
        <end position="58"/>
    </location>
</feature>
<dbReference type="EMBL" id="FR872582">
    <property type="protein sequence ID" value="CCB89122.1"/>
    <property type="molecule type" value="Genomic_DNA"/>
</dbReference>
<organism evidence="2 3">
    <name type="scientific">Simkania negevensis (strain ATCC VR-1471 / DSM 27360 / Z)</name>
    <dbReference type="NCBI Taxonomy" id="331113"/>
    <lineage>
        <taxon>Bacteria</taxon>
        <taxon>Pseudomonadati</taxon>
        <taxon>Chlamydiota</taxon>
        <taxon>Chlamydiia</taxon>
        <taxon>Parachlamydiales</taxon>
        <taxon>Simkaniaceae</taxon>
        <taxon>Simkania</taxon>
    </lineage>
</organism>
<dbReference type="InterPro" id="IPR034154">
    <property type="entry name" value="TOPRIM_DnaG/twinkle"/>
</dbReference>
<dbReference type="OrthoDB" id="9811157at2"/>
<dbReference type="Gene3D" id="3.40.1360.10">
    <property type="match status" value="1"/>
</dbReference>
<protein>
    <submittedName>
        <fullName evidence="2">p4 alpha zinc-binding domain protein</fullName>
    </submittedName>
</protein>
<evidence type="ECO:0000313" key="2">
    <source>
        <dbReference type="EMBL" id="CCB89122.1"/>
    </source>
</evidence>
<dbReference type="Proteomes" id="UP000000496">
    <property type="component" value="Chromosome gsn.131"/>
</dbReference>
<dbReference type="SUPFAM" id="SSF56731">
    <property type="entry name" value="DNA primase core"/>
    <property type="match status" value="1"/>
</dbReference>
<evidence type="ECO:0000313" key="3">
    <source>
        <dbReference type="Proteomes" id="UP000000496"/>
    </source>
</evidence>
<proteinExistence type="predicted"/>
<dbReference type="GO" id="GO:0004386">
    <property type="term" value="F:helicase activity"/>
    <property type="evidence" value="ECO:0007669"/>
    <property type="project" value="InterPro"/>
</dbReference>
<dbReference type="CDD" id="cd01029">
    <property type="entry name" value="TOPRIM_primases"/>
    <property type="match status" value="1"/>
</dbReference>
<dbReference type="RefSeq" id="WP_013943589.1">
    <property type="nucleotide sequence ID" value="NC_015713.1"/>
</dbReference>
<dbReference type="GO" id="GO:0006260">
    <property type="term" value="P:DNA replication"/>
    <property type="evidence" value="ECO:0007669"/>
    <property type="project" value="InterPro"/>
</dbReference>
<dbReference type="STRING" id="331113.SNE_A12450"/>
<sequence>MIIDLMSHLGITPIKASTRSGGIFHSQCPECGGKDRFTIWAGQNRYWCRRCNRKGDEVQFYQDFMGLSWTEAKQKVGLFSDLILKSRTFQKYPSPYYTEPAIAPKLSWKRKMATLIEHTHQRLIDDPIALQGLYKRGLTDATITQNLLGFLGAGCEIKSFESNTIWLPEGYIIPLFGNDGFPFRLKIRKIKDSCTKGKYYYVPGGASNWSGIFGNTNHDIVVLVESEFDAMLIQQEAWEYCCCVALGGCSHRPDMQTYFWLKRKQKILFALDFDEAGKKVYPKWKSGFTKLIPHPVPLGKSPEEAFVKHNIDLKKWISKCSSN</sequence>
<evidence type="ECO:0000259" key="1">
    <source>
        <dbReference type="SMART" id="SM00778"/>
    </source>
</evidence>
<keyword evidence="3" id="KW-1185">Reference proteome</keyword>
<accession>F8L8J2</accession>
<dbReference type="Pfam" id="PF08273">
    <property type="entry name" value="Zn_Ribbon_Prim"/>
    <property type="match status" value="1"/>
</dbReference>
<dbReference type="eggNOG" id="COG0358">
    <property type="taxonomic scope" value="Bacteria"/>
</dbReference>
<dbReference type="Gene3D" id="3.90.580.10">
    <property type="entry name" value="Zinc finger, CHC2-type domain"/>
    <property type="match status" value="1"/>
</dbReference>
<gene>
    <name evidence="2" type="ordered locus">SNE_A12450</name>
</gene>
<reference key="1">
    <citation type="journal article" date="2011" name="Mol. Biol. Evol.">
        <title>Unity in variety -- the pan-genome of the Chlamydiae.</title>
        <authorList>
            <person name="Collingro A."/>
            <person name="Tischler P."/>
            <person name="Weinmaier T."/>
            <person name="Penz T."/>
            <person name="Heinz E."/>
            <person name="Brunham R.C."/>
            <person name="Read T.D."/>
            <person name="Bavoil P.M."/>
            <person name="Sachse K."/>
            <person name="Kahane S."/>
            <person name="Friedman M.G."/>
            <person name="Rattei T."/>
            <person name="Myers G.S.A."/>
            <person name="Horn M."/>
        </authorList>
    </citation>
    <scope>NUCLEOTIDE SEQUENCE</scope>
    <source>
        <strain>Z</strain>
    </source>
</reference>
<dbReference type="GO" id="GO:0003677">
    <property type="term" value="F:DNA binding"/>
    <property type="evidence" value="ECO:0007669"/>
    <property type="project" value="InterPro"/>
</dbReference>
<dbReference type="SMART" id="SM00778">
    <property type="entry name" value="Prim_Zn_Ribbon"/>
    <property type="match status" value="1"/>
</dbReference>
<dbReference type="GO" id="GO:0008270">
    <property type="term" value="F:zinc ion binding"/>
    <property type="evidence" value="ECO:0007669"/>
    <property type="project" value="InterPro"/>
</dbReference>
<dbReference type="InterPro" id="IPR036977">
    <property type="entry name" value="DNA_primase_Znf_CHC2"/>
</dbReference>
<dbReference type="InterPro" id="IPR013237">
    <property type="entry name" value="Phage_T7_Gp4_N"/>
</dbReference>
<dbReference type="KEGG" id="sng:SNE_A12450"/>
<dbReference type="Pfam" id="PF13155">
    <property type="entry name" value="Toprim_2"/>
    <property type="match status" value="1"/>
</dbReference>
<name>F8L8J2_SIMNZ</name>